<dbReference type="PANTHER" id="PTHR47346:SF1">
    <property type="entry name" value="GPI INOSITOL-DEACYLASE"/>
    <property type="match status" value="1"/>
</dbReference>
<reference evidence="3 4" key="1">
    <citation type="submission" date="2020-10" db="EMBL/GenBank/DDBJ databases">
        <title>The Coptis chinensis genome and diversification of protoberbering-type alkaloids.</title>
        <authorList>
            <person name="Wang B."/>
            <person name="Shu S."/>
            <person name="Song C."/>
            <person name="Liu Y."/>
        </authorList>
    </citation>
    <scope>NUCLEOTIDE SEQUENCE [LARGE SCALE GENOMIC DNA]</scope>
    <source>
        <strain evidence="3">HL-2020</strain>
        <tissue evidence="3">Leaf</tissue>
    </source>
</reference>
<proteinExistence type="predicted"/>
<accession>A0A835HTU6</accession>
<keyword evidence="2" id="KW-0812">Transmembrane</keyword>
<evidence type="ECO:0000256" key="2">
    <source>
        <dbReference type="SAM" id="Phobius"/>
    </source>
</evidence>
<sequence>MDGRRRWLDILKLGSDGKNYFAFVTNLAPCSGVRLHLWPEKSKMASDTSPSKGVVEVTSKMVEIPAGPAPIQIEPGSQTEQPPPSAVLQLGPEDMRGFHFLTISVSPRPVFFSLSIGQGVLILVVIILHDTQKPSWLELLSEPGQESRT</sequence>
<dbReference type="EMBL" id="JADFTS010000005">
    <property type="protein sequence ID" value="KAF9604671.1"/>
    <property type="molecule type" value="Genomic_DNA"/>
</dbReference>
<feature type="region of interest" description="Disordered" evidence="1">
    <location>
        <begin position="66"/>
        <end position="89"/>
    </location>
</feature>
<dbReference type="OrthoDB" id="348976at2759"/>
<organism evidence="3 4">
    <name type="scientific">Coptis chinensis</name>
    <dbReference type="NCBI Taxonomy" id="261450"/>
    <lineage>
        <taxon>Eukaryota</taxon>
        <taxon>Viridiplantae</taxon>
        <taxon>Streptophyta</taxon>
        <taxon>Embryophyta</taxon>
        <taxon>Tracheophyta</taxon>
        <taxon>Spermatophyta</taxon>
        <taxon>Magnoliopsida</taxon>
        <taxon>Ranunculales</taxon>
        <taxon>Ranunculaceae</taxon>
        <taxon>Coptidoideae</taxon>
        <taxon>Coptis</taxon>
    </lineage>
</organism>
<protein>
    <submittedName>
        <fullName evidence="3">Uncharacterized protein</fullName>
    </submittedName>
</protein>
<evidence type="ECO:0000313" key="3">
    <source>
        <dbReference type="EMBL" id="KAF9604671.1"/>
    </source>
</evidence>
<keyword evidence="2" id="KW-0472">Membrane</keyword>
<feature type="transmembrane region" description="Helical" evidence="2">
    <location>
        <begin position="110"/>
        <end position="129"/>
    </location>
</feature>
<name>A0A835HTU6_9MAGN</name>
<gene>
    <name evidence="3" type="ORF">IFM89_009107</name>
</gene>
<comment type="caution">
    <text evidence="3">The sequence shown here is derived from an EMBL/GenBank/DDBJ whole genome shotgun (WGS) entry which is preliminary data.</text>
</comment>
<dbReference type="AlphaFoldDB" id="A0A835HTU6"/>
<dbReference type="Proteomes" id="UP000631114">
    <property type="component" value="Unassembled WGS sequence"/>
</dbReference>
<evidence type="ECO:0000256" key="1">
    <source>
        <dbReference type="SAM" id="MobiDB-lite"/>
    </source>
</evidence>
<dbReference type="PANTHER" id="PTHR47346">
    <property type="entry name" value="HYDROLASES, ACTING ON ESTER BOND"/>
    <property type="match status" value="1"/>
</dbReference>
<keyword evidence="4" id="KW-1185">Reference proteome</keyword>
<keyword evidence="2" id="KW-1133">Transmembrane helix</keyword>
<evidence type="ECO:0000313" key="4">
    <source>
        <dbReference type="Proteomes" id="UP000631114"/>
    </source>
</evidence>